<keyword evidence="1" id="KW-1133">Transmembrane helix</keyword>
<dbReference type="AlphaFoldDB" id="A0A078HIG2"/>
<dbReference type="PANTHER" id="PTHR23216:SF1">
    <property type="entry name" value="NUCLEOLAR AND COILED-BODY PHOSPHOPROTEIN 1"/>
    <property type="match status" value="1"/>
</dbReference>
<reference evidence="5" key="2">
    <citation type="submission" date="2014-06" db="EMBL/GenBank/DDBJ databases">
        <authorList>
            <person name="Genoscope - CEA"/>
        </authorList>
    </citation>
    <scope>NUCLEOTIDE SEQUENCE</scope>
</reference>
<evidence type="ECO:0000313" key="4">
    <source>
        <dbReference type="EMBL" id="CAF2330889.1"/>
    </source>
</evidence>
<dbReference type="STRING" id="3708.A0A078HIG2"/>
<dbReference type="EMBL" id="LK032420">
    <property type="protein sequence ID" value="CDY38265.1"/>
    <property type="molecule type" value="Genomic_DNA"/>
</dbReference>
<dbReference type="Gramene" id="CDY38265">
    <property type="protein sequence ID" value="CDY38265"/>
    <property type="gene ID" value="GSBRNA2T00065620001"/>
</dbReference>
<evidence type="ECO:0000313" key="5">
    <source>
        <dbReference type="EMBL" id="CDY38265.1"/>
    </source>
</evidence>
<gene>
    <name evidence="5" type="primary">BnaA10g11130D</name>
    <name evidence="4" type="ORF">DARMORV10_A10P14440.1</name>
    <name evidence="5" type="ORF">GSBRNA2T00065620001</name>
</gene>
<dbReference type="GO" id="GO:0005730">
    <property type="term" value="C:nucleolus"/>
    <property type="evidence" value="ECO:0007669"/>
    <property type="project" value="InterPro"/>
</dbReference>
<evidence type="ECO:0000256" key="2">
    <source>
        <dbReference type="SAM" id="SignalP"/>
    </source>
</evidence>
<keyword evidence="6" id="KW-1185">Reference proteome</keyword>
<feature type="transmembrane region" description="Helical" evidence="1">
    <location>
        <begin position="41"/>
        <end position="59"/>
    </location>
</feature>
<dbReference type="Proteomes" id="UP001295469">
    <property type="component" value="Chromosome A10"/>
</dbReference>
<feature type="domain" description="Srp40 C-terminal" evidence="3">
    <location>
        <begin position="58"/>
        <end position="85"/>
    </location>
</feature>
<evidence type="ECO:0000256" key="1">
    <source>
        <dbReference type="SAM" id="Phobius"/>
    </source>
</evidence>
<sequence>MIVYLLFFILHFNIILALKYYNNVSVIGAGLVLLLGSENSYYHWQSGVSCWFGYCVWGFRHEKTKKKRGSYRGGEIDVRSHSVKFEYSDDE</sequence>
<organism evidence="5 6">
    <name type="scientific">Brassica napus</name>
    <name type="common">Rape</name>
    <dbReference type="NCBI Taxonomy" id="3708"/>
    <lineage>
        <taxon>Eukaryota</taxon>
        <taxon>Viridiplantae</taxon>
        <taxon>Streptophyta</taxon>
        <taxon>Embryophyta</taxon>
        <taxon>Tracheophyta</taxon>
        <taxon>Spermatophyta</taxon>
        <taxon>Magnoliopsida</taxon>
        <taxon>eudicotyledons</taxon>
        <taxon>Gunneridae</taxon>
        <taxon>Pentapetalae</taxon>
        <taxon>rosids</taxon>
        <taxon>malvids</taxon>
        <taxon>Brassicales</taxon>
        <taxon>Brassicaceae</taxon>
        <taxon>Brassiceae</taxon>
        <taxon>Brassica</taxon>
    </lineage>
</organism>
<keyword evidence="1" id="KW-0812">Transmembrane</keyword>
<feature type="signal peptide" evidence="2">
    <location>
        <begin position="1"/>
        <end position="17"/>
    </location>
</feature>
<feature type="chain" id="PRO_5040666013" evidence="2">
    <location>
        <begin position="18"/>
        <end position="91"/>
    </location>
</feature>
<protein>
    <submittedName>
        <fullName evidence="4">(rape) hypothetical protein</fullName>
    </submittedName>
    <submittedName>
        <fullName evidence="5">BnaA10g11130D protein</fullName>
    </submittedName>
</protein>
<dbReference type="PaxDb" id="3708-A0A078HIG2"/>
<reference evidence="4" key="3">
    <citation type="submission" date="2021-01" db="EMBL/GenBank/DDBJ databases">
        <authorList>
            <consortium name="Genoscope - CEA"/>
            <person name="William W."/>
        </authorList>
    </citation>
    <scope>NUCLEOTIDE SEQUENCE</scope>
</reference>
<dbReference type="PANTHER" id="PTHR23216">
    <property type="entry name" value="NUCLEOLAR AND COILED-BODY PHOSPHOPROTEIN 1"/>
    <property type="match status" value="1"/>
</dbReference>
<keyword evidence="1" id="KW-0472">Membrane</keyword>
<evidence type="ECO:0000313" key="6">
    <source>
        <dbReference type="Proteomes" id="UP000028999"/>
    </source>
</evidence>
<reference evidence="5 6" key="1">
    <citation type="journal article" date="2014" name="Science">
        <title>Plant genetics. Early allopolyploid evolution in the post-Neolithic Brassica napus oilseed genome.</title>
        <authorList>
            <person name="Chalhoub B."/>
            <person name="Denoeud F."/>
            <person name="Liu S."/>
            <person name="Parkin I.A."/>
            <person name="Tang H."/>
            <person name="Wang X."/>
            <person name="Chiquet J."/>
            <person name="Belcram H."/>
            <person name="Tong C."/>
            <person name="Samans B."/>
            <person name="Correa M."/>
            <person name="Da Silva C."/>
            <person name="Just J."/>
            <person name="Falentin C."/>
            <person name="Koh C.S."/>
            <person name="Le Clainche I."/>
            <person name="Bernard M."/>
            <person name="Bento P."/>
            <person name="Noel B."/>
            <person name="Labadie K."/>
            <person name="Alberti A."/>
            <person name="Charles M."/>
            <person name="Arnaud D."/>
            <person name="Guo H."/>
            <person name="Daviaud C."/>
            <person name="Alamery S."/>
            <person name="Jabbari K."/>
            <person name="Zhao M."/>
            <person name="Edger P.P."/>
            <person name="Chelaifa H."/>
            <person name="Tack D."/>
            <person name="Lassalle G."/>
            <person name="Mestiri I."/>
            <person name="Schnel N."/>
            <person name="Le Paslier M.C."/>
            <person name="Fan G."/>
            <person name="Renault V."/>
            <person name="Bayer P.E."/>
            <person name="Golicz A.A."/>
            <person name="Manoli S."/>
            <person name="Lee T.H."/>
            <person name="Thi V.H."/>
            <person name="Chalabi S."/>
            <person name="Hu Q."/>
            <person name="Fan C."/>
            <person name="Tollenaere R."/>
            <person name="Lu Y."/>
            <person name="Battail C."/>
            <person name="Shen J."/>
            <person name="Sidebottom C.H."/>
            <person name="Wang X."/>
            <person name="Canaguier A."/>
            <person name="Chauveau A."/>
            <person name="Berard A."/>
            <person name="Deniot G."/>
            <person name="Guan M."/>
            <person name="Liu Z."/>
            <person name="Sun F."/>
            <person name="Lim Y.P."/>
            <person name="Lyons E."/>
            <person name="Town C.D."/>
            <person name="Bancroft I."/>
            <person name="Wang X."/>
            <person name="Meng J."/>
            <person name="Ma J."/>
            <person name="Pires J.C."/>
            <person name="King G.J."/>
            <person name="Brunel D."/>
            <person name="Delourme R."/>
            <person name="Renard M."/>
            <person name="Aury J.M."/>
            <person name="Adams K.L."/>
            <person name="Batley J."/>
            <person name="Snowdon R.J."/>
            <person name="Tost J."/>
            <person name="Edwards D."/>
            <person name="Zhou Y."/>
            <person name="Hua W."/>
            <person name="Sharpe A.G."/>
            <person name="Paterson A.H."/>
            <person name="Guan C."/>
            <person name="Wincker P."/>
        </authorList>
    </citation>
    <scope>NUCLEOTIDE SEQUENCE [LARGE SCALE GENOMIC DNA]</scope>
    <source>
        <strain evidence="6">cv. Darmor-bzh</strain>
    </source>
</reference>
<dbReference type="InterPro" id="IPR007718">
    <property type="entry name" value="Srp40_C"/>
</dbReference>
<evidence type="ECO:0000259" key="3">
    <source>
        <dbReference type="Pfam" id="PF05022"/>
    </source>
</evidence>
<dbReference type="Pfam" id="PF05022">
    <property type="entry name" value="SRP40_C"/>
    <property type="match status" value="1"/>
</dbReference>
<keyword evidence="2" id="KW-0732">Signal</keyword>
<dbReference type="InterPro" id="IPR039191">
    <property type="entry name" value="Nopp140-like"/>
</dbReference>
<dbReference type="Proteomes" id="UP000028999">
    <property type="component" value="Unassembled WGS sequence"/>
</dbReference>
<name>A0A078HIG2_BRANA</name>
<accession>A0A078HIG2</accession>
<dbReference type="EMBL" id="HG994364">
    <property type="protein sequence ID" value="CAF2330889.1"/>
    <property type="molecule type" value="Genomic_DNA"/>
</dbReference>
<proteinExistence type="predicted"/>